<dbReference type="InterPro" id="IPR009297">
    <property type="entry name" value="DUF952"/>
</dbReference>
<dbReference type="AlphaFoldDB" id="A0A6M1T0X2"/>
<evidence type="ECO:0000313" key="2">
    <source>
        <dbReference type="Proteomes" id="UP000473278"/>
    </source>
</evidence>
<gene>
    <name evidence="1" type="ORF">G3570_07125</name>
</gene>
<dbReference type="Gene3D" id="3.20.170.20">
    <property type="entry name" value="Protein of unknown function DUF952"/>
    <property type="match status" value="1"/>
</dbReference>
<dbReference type="RefSeq" id="WP_165140710.1">
    <property type="nucleotide sequence ID" value="NZ_JAALLT010000002.1"/>
</dbReference>
<dbReference type="SUPFAM" id="SSF56399">
    <property type="entry name" value="ADP-ribosylation"/>
    <property type="match status" value="1"/>
</dbReference>
<protein>
    <submittedName>
        <fullName evidence="1">DUF952 domain-containing protein</fullName>
    </submittedName>
</protein>
<comment type="caution">
    <text evidence="1">The sequence shown here is derived from an EMBL/GenBank/DDBJ whole genome shotgun (WGS) entry which is preliminary data.</text>
</comment>
<sequence>MKDDLIFHVVKKEDWKTQKKDSRYHPETIDTEGFIHCSTGRNIEEVTNRLYSGEDDILLIIINTTLVDPEIRYENCGNSDIKYPHIYGPLNMDAVIDKIELASEDDGSYKISFSEN</sequence>
<reference evidence="1 2" key="1">
    <citation type="submission" date="2020-02" db="EMBL/GenBank/DDBJ databases">
        <title>Balneolaceae bacterium YR4-1, complete genome.</title>
        <authorList>
            <person name="Li Y."/>
            <person name="Wu S."/>
        </authorList>
    </citation>
    <scope>NUCLEOTIDE SEQUENCE [LARGE SCALE GENOMIC DNA]</scope>
    <source>
        <strain evidence="1 2">YR4-1</strain>
    </source>
</reference>
<evidence type="ECO:0000313" key="1">
    <source>
        <dbReference type="EMBL" id="NGP76397.1"/>
    </source>
</evidence>
<dbReference type="EMBL" id="JAALLT010000002">
    <property type="protein sequence ID" value="NGP76397.1"/>
    <property type="molecule type" value="Genomic_DNA"/>
</dbReference>
<proteinExistence type="predicted"/>
<organism evidence="1 2">
    <name type="scientific">Halalkalibaculum roseum</name>
    <dbReference type="NCBI Taxonomy" id="2709311"/>
    <lineage>
        <taxon>Bacteria</taxon>
        <taxon>Pseudomonadati</taxon>
        <taxon>Balneolota</taxon>
        <taxon>Balneolia</taxon>
        <taxon>Balneolales</taxon>
        <taxon>Balneolaceae</taxon>
        <taxon>Halalkalibaculum</taxon>
    </lineage>
</organism>
<dbReference type="Pfam" id="PF06108">
    <property type="entry name" value="DUF952"/>
    <property type="match status" value="1"/>
</dbReference>
<dbReference type="PANTHER" id="PTHR34129">
    <property type="entry name" value="BLR1139 PROTEIN"/>
    <property type="match status" value="1"/>
</dbReference>
<dbReference type="Proteomes" id="UP000473278">
    <property type="component" value="Unassembled WGS sequence"/>
</dbReference>
<keyword evidence="2" id="KW-1185">Reference proteome</keyword>
<name>A0A6M1T0X2_9BACT</name>
<dbReference type="PANTHER" id="PTHR34129:SF1">
    <property type="entry name" value="DUF952 DOMAIN-CONTAINING PROTEIN"/>
    <property type="match status" value="1"/>
</dbReference>
<accession>A0A6M1T0X2</accession>